<keyword evidence="3" id="KW-1003">Cell membrane</keyword>
<evidence type="ECO:0000259" key="12">
    <source>
        <dbReference type="Pfam" id="PF12019"/>
    </source>
</evidence>
<organism evidence="13">
    <name type="scientific">Salinispirillum sp. LH 10-3-1</name>
    <dbReference type="NCBI Taxonomy" id="2952525"/>
    <lineage>
        <taxon>Bacteria</taxon>
        <taxon>Pseudomonadati</taxon>
        <taxon>Pseudomonadota</taxon>
        <taxon>Gammaproteobacteria</taxon>
        <taxon>Oceanospirillales</taxon>
        <taxon>Saccharospirillaceae</taxon>
        <taxon>Salinispirillum</taxon>
    </lineage>
</organism>
<evidence type="ECO:0000256" key="3">
    <source>
        <dbReference type="ARBA" id="ARBA00022475"/>
    </source>
</evidence>
<dbReference type="Pfam" id="PF12019">
    <property type="entry name" value="GspH"/>
    <property type="match status" value="1"/>
</dbReference>
<keyword evidence="6 11" id="KW-0812">Transmembrane</keyword>
<reference evidence="13" key="1">
    <citation type="submission" date="2022-07" db="EMBL/GenBank/DDBJ databases">
        <title>Complete genome sequence of Salinispirillum sp. LH10-3-1 capable of multiple carbohydrate inversion isolated from a soda lake.</title>
        <authorList>
            <person name="Liu J."/>
            <person name="Zhai Y."/>
            <person name="Zhang H."/>
            <person name="Yang H."/>
            <person name="Qu J."/>
            <person name="Li J."/>
        </authorList>
    </citation>
    <scope>NUCLEOTIDE SEQUENCE</scope>
    <source>
        <strain evidence="13">LH 10-3-1</strain>
    </source>
</reference>
<dbReference type="EMBL" id="CP101717">
    <property type="protein sequence ID" value="WLD58856.1"/>
    <property type="molecule type" value="Genomic_DNA"/>
</dbReference>
<dbReference type="InterPro" id="IPR012902">
    <property type="entry name" value="N_methyl_site"/>
</dbReference>
<name>A0AB38YHM6_9GAMM</name>
<evidence type="ECO:0000256" key="10">
    <source>
        <dbReference type="ARBA" id="ARBA00030775"/>
    </source>
</evidence>
<evidence type="ECO:0000256" key="4">
    <source>
        <dbReference type="ARBA" id="ARBA00022481"/>
    </source>
</evidence>
<dbReference type="GO" id="GO:0005886">
    <property type="term" value="C:plasma membrane"/>
    <property type="evidence" value="ECO:0007669"/>
    <property type="project" value="UniProtKB-SubCell"/>
</dbReference>
<evidence type="ECO:0000256" key="6">
    <source>
        <dbReference type="ARBA" id="ARBA00022692"/>
    </source>
</evidence>
<dbReference type="GO" id="GO:0015628">
    <property type="term" value="P:protein secretion by the type II secretion system"/>
    <property type="evidence" value="ECO:0007669"/>
    <property type="project" value="InterPro"/>
</dbReference>
<feature type="domain" description="General secretion pathway GspH" evidence="12">
    <location>
        <begin position="94"/>
        <end position="215"/>
    </location>
</feature>
<dbReference type="InterPro" id="IPR045584">
    <property type="entry name" value="Pilin-like"/>
</dbReference>
<evidence type="ECO:0000256" key="1">
    <source>
        <dbReference type="ARBA" id="ARBA00004377"/>
    </source>
</evidence>
<accession>A0AB38YHM6</accession>
<evidence type="ECO:0000256" key="5">
    <source>
        <dbReference type="ARBA" id="ARBA00022519"/>
    </source>
</evidence>
<keyword evidence="7 11" id="KW-1133">Transmembrane helix</keyword>
<dbReference type="GO" id="GO:0015627">
    <property type="term" value="C:type II protein secretion system complex"/>
    <property type="evidence" value="ECO:0007669"/>
    <property type="project" value="InterPro"/>
</dbReference>
<keyword evidence="4" id="KW-0488">Methylation</keyword>
<dbReference type="RefSeq" id="WP_304996141.1">
    <property type="nucleotide sequence ID" value="NZ_CP101717.1"/>
</dbReference>
<sequence>MRKLTDIRRRGIIMLASVHFALFIEQQFPLSDTGFMTQLRIHSSFQRPRQSKAAQRGMNIIELMVVVAIVGILSLIAVPNMRVMVENSQVRSTTNDLAGALSYARSEALTQNGIQLRPRVVGGTASFNNGWCIVAVTVPQLTCENGGDNIVRFYESSNALTITTTPAGLGVVQFDGRGALVLAGGNPPGFTVRHNNCAAGDTAERARTIALSRTGRATVGRTNCV</sequence>
<evidence type="ECO:0000313" key="13">
    <source>
        <dbReference type="EMBL" id="WLD58856.1"/>
    </source>
</evidence>
<evidence type="ECO:0000256" key="9">
    <source>
        <dbReference type="ARBA" id="ARBA00025772"/>
    </source>
</evidence>
<comment type="subcellular location">
    <subcellularLocation>
        <location evidence="1">Cell inner membrane</location>
        <topology evidence="1">Single-pass membrane protein</topology>
    </subcellularLocation>
</comment>
<keyword evidence="5" id="KW-0997">Cell inner membrane</keyword>
<proteinExistence type="inferred from homology"/>
<dbReference type="SUPFAM" id="SSF54523">
    <property type="entry name" value="Pili subunits"/>
    <property type="match status" value="1"/>
</dbReference>
<dbReference type="InterPro" id="IPR022346">
    <property type="entry name" value="T2SS_GspH"/>
</dbReference>
<protein>
    <recommendedName>
        <fullName evidence="2">Type II secretion system protein H</fullName>
    </recommendedName>
    <alternativeName>
        <fullName evidence="10">General secretion pathway protein H</fullName>
    </alternativeName>
</protein>
<dbReference type="Gene3D" id="3.55.40.10">
    <property type="entry name" value="minor pseudopilin epsh domain"/>
    <property type="match status" value="1"/>
</dbReference>
<keyword evidence="8 11" id="KW-0472">Membrane</keyword>
<evidence type="ECO:0000256" key="8">
    <source>
        <dbReference type="ARBA" id="ARBA00023136"/>
    </source>
</evidence>
<dbReference type="NCBIfam" id="TIGR02532">
    <property type="entry name" value="IV_pilin_GFxxxE"/>
    <property type="match status" value="1"/>
</dbReference>
<comment type="similarity">
    <text evidence="9">Belongs to the GSP H family.</text>
</comment>
<gene>
    <name evidence="13" type="ORF">NFC81_03435</name>
</gene>
<evidence type="ECO:0000256" key="7">
    <source>
        <dbReference type="ARBA" id="ARBA00022989"/>
    </source>
</evidence>
<evidence type="ECO:0000256" key="11">
    <source>
        <dbReference type="SAM" id="Phobius"/>
    </source>
</evidence>
<evidence type="ECO:0000256" key="2">
    <source>
        <dbReference type="ARBA" id="ARBA00021549"/>
    </source>
</evidence>
<dbReference type="AlphaFoldDB" id="A0AB38YHM6"/>
<feature type="transmembrane region" description="Helical" evidence="11">
    <location>
        <begin position="60"/>
        <end position="78"/>
    </location>
</feature>